<evidence type="ECO:0000256" key="5">
    <source>
        <dbReference type="ARBA" id="ARBA00022892"/>
    </source>
</evidence>
<feature type="region of interest" description="Disordered" evidence="7">
    <location>
        <begin position="1380"/>
        <end position="1409"/>
    </location>
</feature>
<organism evidence="10 11">
    <name type="scientific">Naegleria lovaniensis</name>
    <name type="common">Amoeba</name>
    <dbReference type="NCBI Taxonomy" id="51637"/>
    <lineage>
        <taxon>Eukaryota</taxon>
        <taxon>Discoba</taxon>
        <taxon>Heterolobosea</taxon>
        <taxon>Tetramitia</taxon>
        <taxon>Eutetramitia</taxon>
        <taxon>Vahlkampfiidae</taxon>
        <taxon>Naegleria</taxon>
    </lineage>
</organism>
<dbReference type="GO" id="GO:0007030">
    <property type="term" value="P:Golgi organization"/>
    <property type="evidence" value="ECO:0007669"/>
    <property type="project" value="TreeGrafter"/>
</dbReference>
<dbReference type="RefSeq" id="XP_044544048.1">
    <property type="nucleotide sequence ID" value="XM_044685771.1"/>
</dbReference>
<feature type="region of interest" description="Disordered" evidence="7">
    <location>
        <begin position="1150"/>
        <end position="1220"/>
    </location>
</feature>
<evidence type="ECO:0000313" key="10">
    <source>
        <dbReference type="EMBL" id="KAG2374874.1"/>
    </source>
</evidence>
<dbReference type="InterPro" id="IPR024298">
    <property type="entry name" value="Sec16_Sec23-bd"/>
</dbReference>
<dbReference type="PANTHER" id="PTHR13402">
    <property type="entry name" value="RGPR-RELATED"/>
    <property type="match status" value="1"/>
</dbReference>
<accession>A0AA88GGI8</accession>
<feature type="compositionally biased region" description="Low complexity" evidence="7">
    <location>
        <begin position="27"/>
        <end position="43"/>
    </location>
</feature>
<dbReference type="InterPro" id="IPR024340">
    <property type="entry name" value="Sec16_CCD"/>
</dbReference>
<protein>
    <recommendedName>
        <fullName evidence="6">Protein transport protein sec16</fullName>
    </recommendedName>
</protein>
<feature type="compositionally biased region" description="Low complexity" evidence="7">
    <location>
        <begin position="1083"/>
        <end position="1093"/>
    </location>
</feature>
<comment type="similarity">
    <text evidence="2 6">Belongs to the SEC16 family.</text>
</comment>
<dbReference type="EMBL" id="PYSW02000041">
    <property type="protein sequence ID" value="KAG2374874.1"/>
    <property type="molecule type" value="Genomic_DNA"/>
</dbReference>
<evidence type="ECO:0000256" key="1">
    <source>
        <dbReference type="ARBA" id="ARBA00004240"/>
    </source>
</evidence>
<keyword evidence="6" id="KW-0472">Membrane</keyword>
<reference evidence="10 11" key="1">
    <citation type="journal article" date="2018" name="BMC Genomics">
        <title>The genome of Naegleria lovaniensis, the basis for a comparative approach to unravel pathogenicity factors of the human pathogenic amoeba N. fowleri.</title>
        <authorList>
            <person name="Liechti N."/>
            <person name="Schurch N."/>
            <person name="Bruggmann R."/>
            <person name="Wittwer M."/>
        </authorList>
    </citation>
    <scope>NUCLEOTIDE SEQUENCE [LARGE SCALE GENOMIC DNA]</scope>
    <source>
        <strain evidence="10 11">ATCC 30569</strain>
    </source>
</reference>
<gene>
    <name evidence="10" type="ORF">C9374_010248</name>
</gene>
<evidence type="ECO:0000259" key="9">
    <source>
        <dbReference type="Pfam" id="PF12932"/>
    </source>
</evidence>
<feature type="compositionally biased region" description="Pro residues" evidence="7">
    <location>
        <begin position="182"/>
        <end position="192"/>
    </location>
</feature>
<comment type="subcellular location">
    <subcellularLocation>
        <location evidence="1">Endoplasmic reticulum</location>
    </subcellularLocation>
</comment>
<evidence type="ECO:0000256" key="3">
    <source>
        <dbReference type="ARBA" id="ARBA00022448"/>
    </source>
</evidence>
<evidence type="ECO:0000256" key="6">
    <source>
        <dbReference type="RuleBase" id="RU364101"/>
    </source>
</evidence>
<feature type="compositionally biased region" description="Low complexity" evidence="7">
    <location>
        <begin position="1319"/>
        <end position="1339"/>
    </location>
</feature>
<keyword evidence="6" id="KW-0653">Protein transport</keyword>
<evidence type="ECO:0000256" key="2">
    <source>
        <dbReference type="ARBA" id="ARBA00005927"/>
    </source>
</evidence>
<evidence type="ECO:0000256" key="4">
    <source>
        <dbReference type="ARBA" id="ARBA00022824"/>
    </source>
</evidence>
<dbReference type="Gene3D" id="1.25.40.1030">
    <property type="match status" value="1"/>
</dbReference>
<feature type="compositionally biased region" description="Low complexity" evidence="7">
    <location>
        <begin position="249"/>
        <end position="259"/>
    </location>
</feature>
<feature type="region of interest" description="Disordered" evidence="7">
    <location>
        <begin position="1"/>
        <end position="108"/>
    </location>
</feature>
<name>A0AA88GGI8_NAELO</name>
<feature type="compositionally biased region" description="Polar residues" evidence="7">
    <location>
        <begin position="1155"/>
        <end position="1170"/>
    </location>
</feature>
<dbReference type="GO" id="GO:0012507">
    <property type="term" value="C:ER to Golgi transport vesicle membrane"/>
    <property type="evidence" value="ECO:0007669"/>
    <property type="project" value="TreeGrafter"/>
</dbReference>
<dbReference type="GeneID" id="68102702"/>
<keyword evidence="3 6" id="KW-0813">Transport</keyword>
<feature type="domain" description="Sec16 central conserved" evidence="9">
    <location>
        <begin position="567"/>
        <end position="708"/>
    </location>
</feature>
<feature type="compositionally biased region" description="Pro residues" evidence="7">
    <location>
        <begin position="1177"/>
        <end position="1193"/>
    </location>
</feature>
<feature type="compositionally biased region" description="Basic and acidic residues" evidence="7">
    <location>
        <begin position="51"/>
        <end position="63"/>
    </location>
</feature>
<keyword evidence="5 6" id="KW-0931">ER-Golgi transport</keyword>
<feature type="compositionally biased region" description="Pro residues" evidence="7">
    <location>
        <begin position="1400"/>
        <end position="1409"/>
    </location>
</feature>
<dbReference type="GO" id="GO:0015031">
    <property type="term" value="P:protein transport"/>
    <property type="evidence" value="ECO:0007669"/>
    <property type="project" value="UniProtKB-KW"/>
</dbReference>
<evidence type="ECO:0000313" key="11">
    <source>
        <dbReference type="Proteomes" id="UP000816034"/>
    </source>
</evidence>
<dbReference type="Proteomes" id="UP000816034">
    <property type="component" value="Unassembled WGS sequence"/>
</dbReference>
<dbReference type="CDD" id="cd09233">
    <property type="entry name" value="ACE1-Sec16-like"/>
    <property type="match status" value="1"/>
</dbReference>
<evidence type="ECO:0000259" key="8">
    <source>
        <dbReference type="Pfam" id="PF12931"/>
    </source>
</evidence>
<feature type="compositionally biased region" description="Polar residues" evidence="7">
    <location>
        <begin position="1118"/>
        <end position="1128"/>
    </location>
</feature>
<dbReference type="Pfam" id="PF12932">
    <property type="entry name" value="Sec16"/>
    <property type="match status" value="1"/>
</dbReference>
<feature type="region of interest" description="Disordered" evidence="7">
    <location>
        <begin position="1319"/>
        <end position="1347"/>
    </location>
</feature>
<proteinExistence type="inferred from homology"/>
<dbReference type="Pfam" id="PF12931">
    <property type="entry name" value="TPR_Sec16"/>
    <property type="match status" value="1"/>
</dbReference>
<feature type="domain" description="Sec16 Sec23-binding" evidence="8">
    <location>
        <begin position="758"/>
        <end position="1112"/>
    </location>
</feature>
<keyword evidence="4 6" id="KW-0256">Endoplasmic reticulum</keyword>
<feature type="compositionally biased region" description="Low complexity" evidence="7">
    <location>
        <begin position="193"/>
        <end position="206"/>
    </location>
</feature>
<feature type="region of interest" description="Disordered" evidence="7">
    <location>
        <begin position="1080"/>
        <end position="1099"/>
    </location>
</feature>
<sequence>MDSEHSSNTQENLFESSNQQQDDDLFGDSTSGDFSSFLGSDTGLENLSLNDNKESDSKDDGKKSSPIPTDTIQIVNDEPQVESLENTIDSHNSSLSATHNTDDDLFGTSNNEPFMKEIPLNENSTFSNVAETQLMPSTLPSVLSSKNQTLEKEDASSPPMHSPHLDTNSFGQQQDHHHEKTPPPLSSPPPPLLTTATSTSATSKPSVASNRGANRYVNSFGGSSGSSNAVFTPPSPHPTMTNSTTHHLSMNNPSSGGNMMNTTGNMPANMTNQAGLNNGMPPTTLNNMSSAATMPHQRMMSSPPPMMNTFQHNLTSNNSGMMPSTNMMTNNSGQFGNQNSMMNSTFNNNTGMNTRNMMTPPPLMGGGMTHPSSSFPNNSAQENYQFNNLPPSNTMNQQHQGTMYPSSYQQGRNSVSPTNLLNQSGAVMDGIATSRIMTGHASMNNSQFSSNNNSGMNMLNQSQYNTHMPPSSPQYGMTSSTFNTSYDPSTMMGGMTNNLQMHTNQFGMMNNPQQQQYPTMSMMMGMNNPQMMYHSQRAMSPSYQQNLLLSKQQLQQEYELRMKHPRPIFTFTFGGKIITSFPTAQRKAPLHTSANTFLAGNRSPTNFHGDQTSQESQGGFYYPGTVKVHKLSQVLRIACPMVKSLEDYPIGNISQQFDNDSNNSTILDHLIKYMNLKIYEKQQILFQQSDDQVVGEKMLWELIKIVAKNVNGNIGMISNDINALLTVLCSSSTTPMDDVVVTSSSTSVDVQPEQVIALQNMLINGQIKQACQYAQSNKMWTHAILLSSMVDKQTYQSVVSNFALSALNPGTPLRTLYCTFAGKPLDAFESNSIVSTDQYGNQYSSQSSQDQQQQIEKLCSQWIQNLSILFNNRQGKVSQAAIEKLGDVLWKDGYQVPQSHFCYVLGDIATLISAFAMTQPPSSLASPGRSTPQSQTQVNQQLITNMIASTSIVNRRVLLIAGDNKRDIRHYISDESMQLTEVFELLKSIMTRNILSSLQNDSQQIPPVSLLMNSTLLSYKLIYAYYLAEFGYLDKANECCDYLIDVVKKTQQNVRFGISFKLHLQELKLRIQESSKLTGAPVSSLSASSKKQTSGGGVTGWFMRGLESIIHGTDSEESSPTANLSQPMGHSMSMPNIAVNNNNGGIMMAMPGMGSMTSSHLHHQPNNTMLHTRPASYTPPPTQSHTLTPPPPSLHQTSQTPPPPSSHADQNASNNSGSSGVSSWFKGWWGGSSSKSSSGKKEANIGRKNEFYYDEDKKRWVRKGQENEVVEQVTAPPPTLASIPSNNLQSAASQLRGGASRYVNMFSGGGHPHAGMNTSSMTMPSSSSTPPPMMMSHSSTPPPPSMSMSTTFTNSYFMPQHTPTTTGGGYEMPSTTTDFSMSIPPPSTSSTSTVGMTSSQPPPPTSNMY</sequence>
<feature type="compositionally biased region" description="Polar residues" evidence="7">
    <location>
        <begin position="1"/>
        <end position="20"/>
    </location>
</feature>
<dbReference type="PANTHER" id="PTHR13402:SF6">
    <property type="entry name" value="SECRETORY 16, ISOFORM I"/>
    <property type="match status" value="1"/>
</dbReference>
<dbReference type="GO" id="GO:0016192">
    <property type="term" value="P:vesicle-mediated transport"/>
    <property type="evidence" value="ECO:0007669"/>
    <property type="project" value="UniProtKB-KW"/>
</dbReference>
<feature type="region of interest" description="Disordered" evidence="7">
    <location>
        <begin position="1112"/>
        <end position="1131"/>
    </location>
</feature>
<evidence type="ECO:0000256" key="7">
    <source>
        <dbReference type="SAM" id="MobiDB-lite"/>
    </source>
</evidence>
<keyword evidence="11" id="KW-1185">Reference proteome</keyword>
<feature type="region of interest" description="Disordered" evidence="7">
    <location>
        <begin position="147"/>
        <end position="259"/>
    </location>
</feature>
<comment type="caution">
    <text evidence="10">The sequence shown here is derived from an EMBL/GenBank/DDBJ whole genome shotgun (WGS) entry which is preliminary data.</text>
</comment>
<feature type="compositionally biased region" description="Polar residues" evidence="7">
    <location>
        <begin position="83"/>
        <end position="99"/>
    </location>
</feature>
<feature type="compositionally biased region" description="Polar residues" evidence="7">
    <location>
        <begin position="238"/>
        <end position="248"/>
    </location>
</feature>
<dbReference type="GO" id="GO:0070971">
    <property type="term" value="C:endoplasmic reticulum exit site"/>
    <property type="evidence" value="ECO:0007669"/>
    <property type="project" value="TreeGrafter"/>
</dbReference>
<dbReference type="GO" id="GO:0070973">
    <property type="term" value="P:protein localization to endoplasmic reticulum exit site"/>
    <property type="evidence" value="ECO:0007669"/>
    <property type="project" value="TreeGrafter"/>
</dbReference>
<feature type="compositionally biased region" description="Low complexity" evidence="7">
    <location>
        <begin position="1388"/>
        <end position="1399"/>
    </location>
</feature>